<evidence type="ECO:0000259" key="5">
    <source>
        <dbReference type="Pfam" id="PF00134"/>
    </source>
</evidence>
<feature type="domain" description="Cyclin N-terminal" evidence="5">
    <location>
        <begin position="48"/>
        <end position="127"/>
    </location>
</feature>
<reference evidence="6 7" key="1">
    <citation type="submission" date="2024-01" db="EMBL/GenBank/DDBJ databases">
        <title>The genomes of 5 underutilized Papilionoideae crops provide insights into root nodulation and disease resistanc.</title>
        <authorList>
            <person name="Yuan L."/>
        </authorList>
    </citation>
    <scope>NUCLEOTIDE SEQUENCE [LARGE SCALE GENOMIC DNA]</scope>
    <source>
        <strain evidence="6">ZHUSHIDOU_FW_LH</strain>
        <tissue evidence="6">Leaf</tissue>
    </source>
</reference>
<keyword evidence="3" id="KW-0131">Cell cycle</keyword>
<dbReference type="EMBL" id="JAYWIO010000004">
    <property type="protein sequence ID" value="KAK7268813.1"/>
    <property type="molecule type" value="Genomic_DNA"/>
</dbReference>
<name>A0AAN9F7H6_CROPI</name>
<evidence type="ECO:0000313" key="7">
    <source>
        <dbReference type="Proteomes" id="UP001372338"/>
    </source>
</evidence>
<accession>A0AAN9F7H6</accession>
<dbReference type="GO" id="GO:0051301">
    <property type="term" value="P:cell division"/>
    <property type="evidence" value="ECO:0007669"/>
    <property type="project" value="UniProtKB-KW"/>
</dbReference>
<dbReference type="Gene3D" id="1.10.472.10">
    <property type="entry name" value="Cyclin-like"/>
    <property type="match status" value="3"/>
</dbReference>
<proteinExistence type="predicted"/>
<comment type="subunit">
    <text evidence="1">Interacts with the CDC2 protein kinase to form a serine/threonine kinase holoenzyme complex also known as maturation promoting factor (MPF). The cyclin subunit imparts substrate specificity to the complex.</text>
</comment>
<dbReference type="PANTHER" id="PTHR10177">
    <property type="entry name" value="CYCLINS"/>
    <property type="match status" value="1"/>
</dbReference>
<evidence type="ECO:0000256" key="3">
    <source>
        <dbReference type="ARBA" id="ARBA00023306"/>
    </source>
</evidence>
<keyword evidence="2" id="KW-0132">Cell division</keyword>
<evidence type="ECO:0000256" key="1">
    <source>
        <dbReference type="ARBA" id="ARBA00011177"/>
    </source>
</evidence>
<protein>
    <recommendedName>
        <fullName evidence="4">B-like cyclin</fullName>
    </recommendedName>
</protein>
<evidence type="ECO:0000256" key="2">
    <source>
        <dbReference type="ARBA" id="ARBA00022618"/>
    </source>
</evidence>
<dbReference type="InterPro" id="IPR036915">
    <property type="entry name" value="Cyclin-like_sf"/>
</dbReference>
<evidence type="ECO:0000313" key="6">
    <source>
        <dbReference type="EMBL" id="KAK7268813.1"/>
    </source>
</evidence>
<dbReference type="Proteomes" id="UP001372338">
    <property type="component" value="Unassembled WGS sequence"/>
</dbReference>
<dbReference type="AlphaFoldDB" id="A0AAN9F7H6"/>
<dbReference type="Pfam" id="PF00134">
    <property type="entry name" value="Cyclin_N"/>
    <property type="match status" value="1"/>
</dbReference>
<keyword evidence="7" id="KW-1185">Reference proteome</keyword>
<gene>
    <name evidence="6" type="ORF">RIF29_21522</name>
</gene>
<dbReference type="InterPro" id="IPR006671">
    <property type="entry name" value="Cyclin_N"/>
</dbReference>
<organism evidence="6 7">
    <name type="scientific">Crotalaria pallida</name>
    <name type="common">Smooth rattlebox</name>
    <name type="synonym">Crotalaria striata</name>
    <dbReference type="NCBI Taxonomy" id="3830"/>
    <lineage>
        <taxon>Eukaryota</taxon>
        <taxon>Viridiplantae</taxon>
        <taxon>Streptophyta</taxon>
        <taxon>Embryophyta</taxon>
        <taxon>Tracheophyta</taxon>
        <taxon>Spermatophyta</taxon>
        <taxon>Magnoliopsida</taxon>
        <taxon>eudicotyledons</taxon>
        <taxon>Gunneridae</taxon>
        <taxon>Pentapetalae</taxon>
        <taxon>rosids</taxon>
        <taxon>fabids</taxon>
        <taxon>Fabales</taxon>
        <taxon>Fabaceae</taxon>
        <taxon>Papilionoideae</taxon>
        <taxon>50 kb inversion clade</taxon>
        <taxon>genistoids sensu lato</taxon>
        <taxon>core genistoids</taxon>
        <taxon>Crotalarieae</taxon>
        <taxon>Crotalaria</taxon>
    </lineage>
</organism>
<comment type="caution">
    <text evidence="6">The sequence shown here is derived from an EMBL/GenBank/DDBJ whole genome shotgun (WGS) entry which is preliminary data.</text>
</comment>
<dbReference type="SUPFAM" id="SSF47954">
    <property type="entry name" value="Cyclin-like"/>
    <property type="match status" value="2"/>
</dbReference>
<dbReference type="InterPro" id="IPR039361">
    <property type="entry name" value="Cyclin"/>
</dbReference>
<sequence length="210" mass="24102">MKHKAHGFKNNINICSRDVTVGLEREDKIVNIDNNYMDLQLCATYACDIYKHLPSSEAKKRPSTDFMERIQKDINSSMRAILIDGLVEVAEEYWLLPETLYLRNYIDRYLSGNAMNRQKLQLLGVNAKQLECLTNYIAELSLLEYSMLCYAPSLIAASAIFWPNLYFSLQRNHGPGDPPLEEVVERLISEKSKADYADLEEIDGNLKTEL</sequence>
<evidence type="ECO:0000256" key="4">
    <source>
        <dbReference type="ARBA" id="ARBA00032263"/>
    </source>
</evidence>